<dbReference type="Proteomes" id="UP000786811">
    <property type="component" value="Unassembled WGS sequence"/>
</dbReference>
<evidence type="ECO:0000313" key="16">
    <source>
        <dbReference type="EMBL" id="CAG5107523.1"/>
    </source>
</evidence>
<comment type="cofactor">
    <cofactor evidence="1 14">
        <name>heme</name>
        <dbReference type="ChEBI" id="CHEBI:30413"/>
    </cofactor>
</comment>
<evidence type="ECO:0000256" key="12">
    <source>
        <dbReference type="ARBA" id="ARBA00023033"/>
    </source>
</evidence>
<keyword evidence="6 14" id="KW-0349">Heme</keyword>
<dbReference type="GO" id="GO:0004497">
    <property type="term" value="F:monooxygenase activity"/>
    <property type="evidence" value="ECO:0007669"/>
    <property type="project" value="UniProtKB-KW"/>
</dbReference>
<dbReference type="SUPFAM" id="SSF48264">
    <property type="entry name" value="Cytochrome P450"/>
    <property type="match status" value="1"/>
</dbReference>
<dbReference type="GO" id="GO:0020037">
    <property type="term" value="F:heme binding"/>
    <property type="evidence" value="ECO:0007669"/>
    <property type="project" value="InterPro"/>
</dbReference>
<keyword evidence="12 15" id="KW-0503">Monooxygenase</keyword>
<evidence type="ECO:0000256" key="2">
    <source>
        <dbReference type="ARBA" id="ARBA00003690"/>
    </source>
</evidence>
<keyword evidence="8" id="KW-0256">Endoplasmic reticulum</keyword>
<dbReference type="Gene3D" id="1.10.630.10">
    <property type="entry name" value="Cytochrome P450"/>
    <property type="match status" value="1"/>
</dbReference>
<evidence type="ECO:0000256" key="6">
    <source>
        <dbReference type="ARBA" id="ARBA00022617"/>
    </source>
</evidence>
<dbReference type="InterPro" id="IPR002401">
    <property type="entry name" value="Cyt_P450_E_grp-I"/>
</dbReference>
<dbReference type="AlphaFoldDB" id="A0A8J2HSZ4"/>
<dbReference type="PRINTS" id="PR00463">
    <property type="entry name" value="EP450I"/>
</dbReference>
<keyword evidence="7 14" id="KW-0479">Metal-binding</keyword>
<evidence type="ECO:0000256" key="11">
    <source>
        <dbReference type="ARBA" id="ARBA00023004"/>
    </source>
</evidence>
<evidence type="ECO:0000256" key="15">
    <source>
        <dbReference type="RuleBase" id="RU000461"/>
    </source>
</evidence>
<dbReference type="OrthoDB" id="1470350at2759"/>
<dbReference type="GO" id="GO:0016705">
    <property type="term" value="F:oxidoreductase activity, acting on paired donors, with incorporation or reduction of molecular oxygen"/>
    <property type="evidence" value="ECO:0007669"/>
    <property type="project" value="InterPro"/>
</dbReference>
<keyword evidence="9" id="KW-0492">Microsome</keyword>
<keyword evidence="10 15" id="KW-0560">Oxidoreductase</keyword>
<dbReference type="PANTHER" id="PTHR24291">
    <property type="entry name" value="CYTOCHROME P450 FAMILY 4"/>
    <property type="match status" value="1"/>
</dbReference>
<name>A0A8J2HSZ4_COTCN</name>
<evidence type="ECO:0000256" key="1">
    <source>
        <dbReference type="ARBA" id="ARBA00001971"/>
    </source>
</evidence>
<dbReference type="Pfam" id="PF00067">
    <property type="entry name" value="p450"/>
    <property type="match status" value="1"/>
</dbReference>
<evidence type="ECO:0000256" key="10">
    <source>
        <dbReference type="ARBA" id="ARBA00023002"/>
    </source>
</evidence>
<comment type="subcellular location">
    <subcellularLocation>
        <location evidence="4">Endoplasmic reticulum membrane</location>
        <topology evidence="4">Peripheral membrane protein</topology>
    </subcellularLocation>
    <subcellularLocation>
        <location evidence="3">Microsome membrane</location>
        <topology evidence="3">Peripheral membrane protein</topology>
    </subcellularLocation>
</comment>
<gene>
    <name evidence="16" type="ORF">HICCMSTLAB_LOCUS12786</name>
</gene>
<evidence type="ECO:0000256" key="14">
    <source>
        <dbReference type="PIRSR" id="PIRSR602401-1"/>
    </source>
</evidence>
<keyword evidence="17" id="KW-1185">Reference proteome</keyword>
<dbReference type="PANTHER" id="PTHR24291:SF189">
    <property type="entry name" value="CYTOCHROME P450 4C3-RELATED"/>
    <property type="match status" value="1"/>
</dbReference>
<dbReference type="InterPro" id="IPR017972">
    <property type="entry name" value="Cyt_P450_CS"/>
</dbReference>
<feature type="binding site" description="axial binding residue" evidence="14">
    <location>
        <position position="462"/>
    </location>
    <ligand>
        <name>heme</name>
        <dbReference type="ChEBI" id="CHEBI:30413"/>
    </ligand>
    <ligandPart>
        <name>Fe</name>
        <dbReference type="ChEBI" id="CHEBI:18248"/>
    </ligandPart>
</feature>
<dbReference type="InterPro" id="IPR050196">
    <property type="entry name" value="Cytochrome_P450_Monoox"/>
</dbReference>
<sequence length="517" mass="60559">MILYILLIILLLLIYYVYMKFLHRSRRMVFYLEKIPGPKTLPILGNALDYLVTPDQLWDFTRFLNNKYYPISRVYSLKDGGIHIRHPDDVEILLSSSKNISKSKIYAFLYPWFGTGLLTSTGIKWQKRRKILTPAFHFNVLKEFSDIFDQEARRMVHDLQSEEEEEDVTVDLVPFITKYTLNAICETAMGTSLEGQKSSMDSFQKIYRKAIHDLGNLMLHRLLRPWLHPDFFFNLSPTSRMQSKCLDIVRGFSKKIIGERRKYHEDTQGIHLKEFTETNTAKDVDRQLFRKKRLAMLDLLIAAMRNGHIDEDGISEEVDTFMFEGHDTTAMGICFTLLLLAEHREIQARVREEFDNAIESSNGQITITELQKLSYLERCIKEALRLYPSVPFISRDVTDDIQLRDYFIPKDVMAHVHIYDLHRDPNFWPDPLRYDPDRFIPENSYGRHPFAYVPFSAGPRNCIGQKFAMLELKAIIGHLIHNFYLEPIDLAGEIRMMPDLVLRPKHSARIKLISRSK</sequence>
<dbReference type="PROSITE" id="PS00086">
    <property type="entry name" value="CYTOCHROME_P450"/>
    <property type="match status" value="1"/>
</dbReference>
<evidence type="ECO:0000256" key="9">
    <source>
        <dbReference type="ARBA" id="ARBA00022848"/>
    </source>
</evidence>
<evidence type="ECO:0000256" key="3">
    <source>
        <dbReference type="ARBA" id="ARBA00004174"/>
    </source>
</evidence>
<organism evidence="16 17">
    <name type="scientific">Cotesia congregata</name>
    <name type="common">Parasitoid wasp</name>
    <name type="synonym">Apanteles congregatus</name>
    <dbReference type="NCBI Taxonomy" id="51543"/>
    <lineage>
        <taxon>Eukaryota</taxon>
        <taxon>Metazoa</taxon>
        <taxon>Ecdysozoa</taxon>
        <taxon>Arthropoda</taxon>
        <taxon>Hexapoda</taxon>
        <taxon>Insecta</taxon>
        <taxon>Pterygota</taxon>
        <taxon>Neoptera</taxon>
        <taxon>Endopterygota</taxon>
        <taxon>Hymenoptera</taxon>
        <taxon>Apocrita</taxon>
        <taxon>Ichneumonoidea</taxon>
        <taxon>Braconidae</taxon>
        <taxon>Microgastrinae</taxon>
        <taxon>Cotesia</taxon>
    </lineage>
</organism>
<evidence type="ECO:0000256" key="5">
    <source>
        <dbReference type="ARBA" id="ARBA00010617"/>
    </source>
</evidence>
<protein>
    <submittedName>
        <fullName evidence="16">CYP4AB71</fullName>
    </submittedName>
</protein>
<comment type="caution">
    <text evidence="16">The sequence shown here is derived from an EMBL/GenBank/DDBJ whole genome shotgun (WGS) entry which is preliminary data.</text>
</comment>
<evidence type="ECO:0000256" key="8">
    <source>
        <dbReference type="ARBA" id="ARBA00022824"/>
    </source>
</evidence>
<reference evidence="16" key="1">
    <citation type="submission" date="2021-04" db="EMBL/GenBank/DDBJ databases">
        <authorList>
            <person name="Chebbi M.A.C M."/>
        </authorList>
    </citation>
    <scope>NUCLEOTIDE SEQUENCE</scope>
</reference>
<comment type="function">
    <text evidence="2">May be involved in the metabolism of insect hormones and in the breakdown of synthetic insecticides.</text>
</comment>
<dbReference type="GO" id="GO:0005789">
    <property type="term" value="C:endoplasmic reticulum membrane"/>
    <property type="evidence" value="ECO:0007669"/>
    <property type="project" value="UniProtKB-SubCell"/>
</dbReference>
<dbReference type="CDD" id="cd20628">
    <property type="entry name" value="CYP4"/>
    <property type="match status" value="1"/>
</dbReference>
<dbReference type="PRINTS" id="PR00385">
    <property type="entry name" value="P450"/>
</dbReference>
<proteinExistence type="inferred from homology"/>
<dbReference type="InterPro" id="IPR036396">
    <property type="entry name" value="Cyt_P450_sf"/>
</dbReference>
<dbReference type="EMBL" id="CAJNRD030001124">
    <property type="protein sequence ID" value="CAG5107523.1"/>
    <property type="molecule type" value="Genomic_DNA"/>
</dbReference>
<evidence type="ECO:0000313" key="17">
    <source>
        <dbReference type="Proteomes" id="UP000786811"/>
    </source>
</evidence>
<evidence type="ECO:0000256" key="7">
    <source>
        <dbReference type="ARBA" id="ARBA00022723"/>
    </source>
</evidence>
<dbReference type="InterPro" id="IPR001128">
    <property type="entry name" value="Cyt_P450"/>
</dbReference>
<comment type="similarity">
    <text evidence="5 15">Belongs to the cytochrome P450 family.</text>
</comment>
<keyword evidence="13" id="KW-0472">Membrane</keyword>
<evidence type="ECO:0000256" key="4">
    <source>
        <dbReference type="ARBA" id="ARBA00004406"/>
    </source>
</evidence>
<dbReference type="GO" id="GO:0005506">
    <property type="term" value="F:iron ion binding"/>
    <property type="evidence" value="ECO:0007669"/>
    <property type="project" value="InterPro"/>
</dbReference>
<accession>A0A8J2HSZ4</accession>
<keyword evidence="11 14" id="KW-0408">Iron</keyword>
<evidence type="ECO:0000256" key="13">
    <source>
        <dbReference type="ARBA" id="ARBA00023136"/>
    </source>
</evidence>